<protein>
    <submittedName>
        <fullName evidence="2">Uncharacterized protein</fullName>
    </submittedName>
</protein>
<sequence>MNKTKRSAVICFLLIMITVQGYSQTQRPEIVFCGDVNNDLYRVLAAEEGLELIHYDNPEEAVEETPVMGALIIAADGYPNQRNQIPSGVYTEAREKNIRLYVEYPGNTIPDIQIGSDYYNSTRLERGIVIDESFGNSLPPMSILGINDARILASNLTSDTQPGAYAMIKLGKVAGFDKAEYGLEGVHTHDVLNHVFYTGDSNWEMLLAMTKLTNFRTARSGPHASWKIVWETILRWLTGERIQLNTWSSARDVAPMYEKNEPLPDDALTTSVAKGVEWYYNGRFFIHPNWKEYWLKEQEDGRRPYGPPVPQEYPNGDGSLGILEGHASRLSYDGSQQYRYWLRADVQGETAYALAAGGVLLQRPDYLQQSENLMDFLFESTWRKSDRGKASFGLIAWAYTSLNDHWGDDNARAILGAIGASARLGNKKWNRKIVENILSNFRLSSKQGFQSRRLHHSSINRNGWRHYNNRDYQSFHPHFESWIWACYLWLYDKTGYEPLLEKARTAIGLTMGAYPDNWRWTNGIQQERARMILPLAWLVRVDDSEEHRQWLDAVVSRLLENQQPSGAIQEELGGAGGLYGSTPSNEAYGTTEAPLIFENGDPVADMLYTSNFAFFALNEAAHATGNSRYHEAVAKLSEFLARIQIKSEKHNDMDGGWFRAFEYERWDYWASNADGGWGAWGTLTGWIQSWIVTTQTLVLERRSYWELTDDFDFKENISLPHREHSLIDGYKDGIASIPEAGHLKSEHKCIPTCEE</sequence>
<keyword evidence="1" id="KW-0732">Signal</keyword>
<evidence type="ECO:0000256" key="1">
    <source>
        <dbReference type="SAM" id="SignalP"/>
    </source>
</evidence>
<name>A0A6P0UKM6_9FLAO</name>
<dbReference type="RefSeq" id="WP_163606911.1">
    <property type="nucleotide sequence ID" value="NZ_JAABOO010000002.1"/>
</dbReference>
<organism evidence="2 3">
    <name type="scientific">Leptobacterium flavescens</name>
    <dbReference type="NCBI Taxonomy" id="472055"/>
    <lineage>
        <taxon>Bacteria</taxon>
        <taxon>Pseudomonadati</taxon>
        <taxon>Bacteroidota</taxon>
        <taxon>Flavobacteriia</taxon>
        <taxon>Flavobacteriales</taxon>
        <taxon>Flavobacteriaceae</taxon>
        <taxon>Leptobacterium</taxon>
    </lineage>
</organism>
<dbReference type="Proteomes" id="UP000468581">
    <property type="component" value="Unassembled WGS sequence"/>
</dbReference>
<proteinExistence type="predicted"/>
<accession>A0A6P0UKM6</accession>
<dbReference type="InterPro" id="IPR008928">
    <property type="entry name" value="6-hairpin_glycosidase_sf"/>
</dbReference>
<gene>
    <name evidence="2" type="ORF">GWK08_10010</name>
</gene>
<dbReference type="GO" id="GO:0005975">
    <property type="term" value="P:carbohydrate metabolic process"/>
    <property type="evidence" value="ECO:0007669"/>
    <property type="project" value="InterPro"/>
</dbReference>
<evidence type="ECO:0000313" key="3">
    <source>
        <dbReference type="Proteomes" id="UP000468581"/>
    </source>
</evidence>
<dbReference type="AlphaFoldDB" id="A0A6P0UKM6"/>
<feature type="signal peptide" evidence="1">
    <location>
        <begin position="1"/>
        <end position="21"/>
    </location>
</feature>
<comment type="caution">
    <text evidence="2">The sequence shown here is derived from an EMBL/GenBank/DDBJ whole genome shotgun (WGS) entry which is preliminary data.</text>
</comment>
<dbReference type="SUPFAM" id="SSF48208">
    <property type="entry name" value="Six-hairpin glycosidases"/>
    <property type="match status" value="1"/>
</dbReference>
<dbReference type="EMBL" id="JAABOO010000002">
    <property type="protein sequence ID" value="NER13774.1"/>
    <property type="molecule type" value="Genomic_DNA"/>
</dbReference>
<reference evidence="2 3" key="1">
    <citation type="submission" date="2020-01" db="EMBL/GenBank/DDBJ databases">
        <title>Leptobacterium flavescens.</title>
        <authorList>
            <person name="Wang G."/>
        </authorList>
    </citation>
    <scope>NUCLEOTIDE SEQUENCE [LARGE SCALE GENOMIC DNA]</scope>
    <source>
        <strain evidence="2 3">KCTC 22160</strain>
    </source>
</reference>
<evidence type="ECO:0000313" key="2">
    <source>
        <dbReference type="EMBL" id="NER13774.1"/>
    </source>
</evidence>
<keyword evidence="3" id="KW-1185">Reference proteome</keyword>
<feature type="chain" id="PRO_5026696479" evidence="1">
    <location>
        <begin position="22"/>
        <end position="755"/>
    </location>
</feature>